<organism evidence="2 3">
    <name type="scientific">Hypsibius exemplaris</name>
    <name type="common">Freshwater tardigrade</name>
    <dbReference type="NCBI Taxonomy" id="2072580"/>
    <lineage>
        <taxon>Eukaryota</taxon>
        <taxon>Metazoa</taxon>
        <taxon>Ecdysozoa</taxon>
        <taxon>Tardigrada</taxon>
        <taxon>Eutardigrada</taxon>
        <taxon>Parachela</taxon>
        <taxon>Hypsibioidea</taxon>
        <taxon>Hypsibiidae</taxon>
        <taxon>Hypsibius</taxon>
    </lineage>
</organism>
<gene>
    <name evidence="2" type="ORF">BV898_04673</name>
</gene>
<dbReference type="Proteomes" id="UP000192578">
    <property type="component" value="Unassembled WGS sequence"/>
</dbReference>
<feature type="region of interest" description="Disordered" evidence="1">
    <location>
        <begin position="339"/>
        <end position="449"/>
    </location>
</feature>
<dbReference type="PANTHER" id="PTHR13491:SF0">
    <property type="entry name" value="ZINC FINGER CCHC DOMAIN-CONTAINING PROTEIN 10"/>
    <property type="match status" value="1"/>
</dbReference>
<feature type="compositionally biased region" description="Low complexity" evidence="1">
    <location>
        <begin position="159"/>
        <end position="169"/>
    </location>
</feature>
<sequence length="449" mass="46545">MATPFLPTHPDQTSSSSSSSSSSSGGGDSEGTTTDCVAAHLSPCLSVHPHSEASVVSSGRGGVVVVSNCDREASGSSPPPASARLEPSSASSCCISVSPSPSTTSTSTSSLFFGSAGPASSLNSLNSSFCGCSTTSTSEADSSSKSDRESLSGGGGGPPRRSYCGSSRGDSATATKVALQPTGQLSLRQPRMGQATTTTTATPKCSDPLSRTRLKDFNQPTEGLPHRVRLLDGEEHGLPEPRRSEYSGFRLNDMEGMNNVISAPPNRTVDHSVCENFSYGHRCMGDAGCLPPCPPPYGSHLGEGFTTCSQKKHSDSSSSSSSWRSGKIKEVIKSMFDRVVRSPESRNGSDSEEKAAKAAARSSSETRCLARSKQATVSEPVTVLSGGRNSSSNPRRTSPQARLPNSASARTGAMMWRSSDSGFDGGGAPPTYDAVMKESTSSNGKPKRK</sequence>
<feature type="region of interest" description="Disordered" evidence="1">
    <location>
        <begin position="306"/>
        <end position="326"/>
    </location>
</feature>
<accession>A0A1W0X1W7</accession>
<evidence type="ECO:0000313" key="2">
    <source>
        <dbReference type="EMBL" id="OQV21469.1"/>
    </source>
</evidence>
<dbReference type="PANTHER" id="PTHR13491">
    <property type="entry name" value="ZCCHC10 PROTEIN"/>
    <property type="match status" value="1"/>
</dbReference>
<reference evidence="3" key="1">
    <citation type="submission" date="2017-01" db="EMBL/GenBank/DDBJ databases">
        <title>Comparative genomics of anhydrobiosis in the tardigrade Hypsibius dujardini.</title>
        <authorList>
            <person name="Yoshida Y."/>
            <person name="Koutsovoulos G."/>
            <person name="Laetsch D."/>
            <person name="Stevens L."/>
            <person name="Kumar S."/>
            <person name="Horikawa D."/>
            <person name="Ishino K."/>
            <person name="Komine S."/>
            <person name="Tomita M."/>
            <person name="Blaxter M."/>
            <person name="Arakawa K."/>
        </authorList>
    </citation>
    <scope>NUCLEOTIDE SEQUENCE [LARGE SCALE GENOMIC DNA]</scope>
    <source>
        <strain evidence="3">Z151</strain>
    </source>
</reference>
<feature type="compositionally biased region" description="Polar residues" evidence="1">
    <location>
        <begin position="438"/>
        <end position="449"/>
    </location>
</feature>
<feature type="compositionally biased region" description="Basic and acidic residues" evidence="1">
    <location>
        <begin position="339"/>
        <end position="356"/>
    </location>
</feature>
<proteinExistence type="predicted"/>
<evidence type="ECO:0000313" key="3">
    <source>
        <dbReference type="Proteomes" id="UP000192578"/>
    </source>
</evidence>
<protein>
    <submittedName>
        <fullName evidence="2">Uncharacterized protein</fullName>
    </submittedName>
</protein>
<dbReference type="EMBL" id="MTYJ01000023">
    <property type="protein sequence ID" value="OQV21469.1"/>
    <property type="molecule type" value="Genomic_DNA"/>
</dbReference>
<feature type="compositionally biased region" description="Low complexity" evidence="1">
    <location>
        <begin position="87"/>
        <end position="110"/>
    </location>
</feature>
<dbReference type="InterPro" id="IPR039715">
    <property type="entry name" value="ZCCHC10"/>
</dbReference>
<name>A0A1W0X1W7_HYPEX</name>
<dbReference type="OrthoDB" id="10660175at2759"/>
<dbReference type="AlphaFoldDB" id="A0A1W0X1W7"/>
<evidence type="ECO:0000256" key="1">
    <source>
        <dbReference type="SAM" id="MobiDB-lite"/>
    </source>
</evidence>
<comment type="caution">
    <text evidence="2">The sequence shown here is derived from an EMBL/GenBank/DDBJ whole genome shotgun (WGS) entry which is preliminary data.</text>
</comment>
<feature type="region of interest" description="Disordered" evidence="1">
    <location>
        <begin position="135"/>
        <end position="223"/>
    </location>
</feature>
<feature type="compositionally biased region" description="Low complexity" evidence="1">
    <location>
        <begin position="316"/>
        <end position="325"/>
    </location>
</feature>
<feature type="compositionally biased region" description="Low complexity" evidence="1">
    <location>
        <begin position="385"/>
        <end position="399"/>
    </location>
</feature>
<feature type="region of interest" description="Disordered" evidence="1">
    <location>
        <begin position="69"/>
        <end position="113"/>
    </location>
</feature>
<feature type="compositionally biased region" description="Low complexity" evidence="1">
    <location>
        <begin position="13"/>
        <end position="23"/>
    </location>
</feature>
<keyword evidence="3" id="KW-1185">Reference proteome</keyword>
<feature type="region of interest" description="Disordered" evidence="1">
    <location>
        <begin position="1"/>
        <end position="34"/>
    </location>
</feature>